<dbReference type="Gene3D" id="3.40.630.30">
    <property type="match status" value="1"/>
</dbReference>
<dbReference type="InterPro" id="IPR016181">
    <property type="entry name" value="Acyl_CoA_acyltransferase"/>
</dbReference>
<keyword evidence="2" id="KW-1185">Reference proteome</keyword>
<gene>
    <name evidence="1" type="ORF">ACFSBH_05440</name>
</gene>
<evidence type="ECO:0000313" key="2">
    <source>
        <dbReference type="Proteomes" id="UP001597221"/>
    </source>
</evidence>
<organism evidence="1 2">
    <name type="scientific">Oceanobacillus luteolus</name>
    <dbReference type="NCBI Taxonomy" id="1274358"/>
    <lineage>
        <taxon>Bacteria</taxon>
        <taxon>Bacillati</taxon>
        <taxon>Bacillota</taxon>
        <taxon>Bacilli</taxon>
        <taxon>Bacillales</taxon>
        <taxon>Bacillaceae</taxon>
        <taxon>Oceanobacillus</taxon>
    </lineage>
</organism>
<accession>A0ABW4HNA6</accession>
<protein>
    <submittedName>
        <fullName evidence="1">GNAT family N-acetyltransferase</fullName>
    </submittedName>
</protein>
<dbReference type="Proteomes" id="UP001597221">
    <property type="component" value="Unassembled WGS sequence"/>
</dbReference>
<proteinExistence type="predicted"/>
<name>A0ABW4HNA6_9BACI</name>
<dbReference type="SUPFAM" id="SSF55729">
    <property type="entry name" value="Acyl-CoA N-acyltransferases (Nat)"/>
    <property type="match status" value="1"/>
</dbReference>
<sequence length="249" mass="28733">MVNNYTSVTLKERPDLKEELNKLHSIGWVKFMRESPISAKYWDKLLSRFPGFQFILLDEESKGIACGNSIPFQWDGHTDSLPTGWDGVFEKGTLDYDTNKQPNTLSAIAIVIHPQHRNKGLSRIMVKEMRDLAIKGNFKNMVAPVRPSLKSKYPLIPMEEYIGWKREDGTPFDPWIRTHFKLGASIIKVAEKSMVIPAPIELWEEWTDMKFPSTGRYVIDDGLAPLYIDKSANRGVYTEPNVWMRHYLD</sequence>
<dbReference type="RefSeq" id="WP_379596434.1">
    <property type="nucleotide sequence ID" value="NZ_JBHUDE010000020.1"/>
</dbReference>
<dbReference type="EMBL" id="JBHUDE010000020">
    <property type="protein sequence ID" value="MFD1607094.1"/>
    <property type="molecule type" value="Genomic_DNA"/>
</dbReference>
<reference evidence="2" key="1">
    <citation type="journal article" date="2019" name="Int. J. Syst. Evol. Microbiol.">
        <title>The Global Catalogue of Microorganisms (GCM) 10K type strain sequencing project: providing services to taxonomists for standard genome sequencing and annotation.</title>
        <authorList>
            <consortium name="The Broad Institute Genomics Platform"/>
            <consortium name="The Broad Institute Genome Sequencing Center for Infectious Disease"/>
            <person name="Wu L."/>
            <person name="Ma J."/>
        </authorList>
    </citation>
    <scope>NUCLEOTIDE SEQUENCE [LARGE SCALE GENOMIC DNA]</scope>
    <source>
        <strain evidence="2">CGMCC 1.12376</strain>
    </source>
</reference>
<evidence type="ECO:0000313" key="1">
    <source>
        <dbReference type="EMBL" id="MFD1607094.1"/>
    </source>
</evidence>
<comment type="caution">
    <text evidence="1">The sequence shown here is derived from an EMBL/GenBank/DDBJ whole genome shotgun (WGS) entry which is preliminary data.</text>
</comment>